<gene>
    <name evidence="2" type="ORF">EMCG_05829</name>
</gene>
<dbReference type="AlphaFoldDB" id="A0A0G2ID85"/>
<feature type="region of interest" description="Disordered" evidence="1">
    <location>
        <begin position="67"/>
        <end position="106"/>
    </location>
</feature>
<proteinExistence type="predicted"/>
<name>A0A0G2ID85_9EURO</name>
<evidence type="ECO:0000313" key="3">
    <source>
        <dbReference type="Proteomes" id="UP000034164"/>
    </source>
</evidence>
<feature type="compositionally biased region" description="Basic residues" evidence="1">
    <location>
        <begin position="95"/>
        <end position="106"/>
    </location>
</feature>
<sequence>MSFNLNLNLRLSVSVSLLLPPPRTFENLEIATIWVETWALASGYRIVPPRGKQPDSGKRSIRMMCEGMKKSDNDLKNDASLRLDDNNNNNNSIRKDKKLQHPNVKSRKIACPSRLTLLLKMGIWHVDISNPSHNHGRLPEPASSGWPGRK</sequence>
<comment type="caution">
    <text evidence="2">The sequence shown here is derived from an EMBL/GenBank/DDBJ whole genome shotgun (WGS) entry which is preliminary data.</text>
</comment>
<dbReference type="OrthoDB" id="4187088at2759"/>
<evidence type="ECO:0000256" key="1">
    <source>
        <dbReference type="SAM" id="MobiDB-lite"/>
    </source>
</evidence>
<protein>
    <recommendedName>
        <fullName evidence="4">FAR1 domain-containing protein</fullName>
    </recommendedName>
</protein>
<reference evidence="3" key="1">
    <citation type="journal article" date="2015" name="PLoS Genet.">
        <title>The dynamic genome and transcriptome of the human fungal pathogen Blastomyces and close relative Emmonsia.</title>
        <authorList>
            <person name="Munoz J.F."/>
            <person name="Gauthier G.M."/>
            <person name="Desjardins C.A."/>
            <person name="Gallo J.E."/>
            <person name="Holder J."/>
            <person name="Sullivan T.D."/>
            <person name="Marty A.J."/>
            <person name="Carmen J.C."/>
            <person name="Chen Z."/>
            <person name="Ding L."/>
            <person name="Gujja S."/>
            <person name="Magrini V."/>
            <person name="Misas E."/>
            <person name="Mitreva M."/>
            <person name="Priest M."/>
            <person name="Saif S."/>
            <person name="Whiston E.A."/>
            <person name="Young S."/>
            <person name="Zeng Q."/>
            <person name="Goldman W.E."/>
            <person name="Mardis E.R."/>
            <person name="Taylor J.W."/>
            <person name="McEwen J.G."/>
            <person name="Clay O.K."/>
            <person name="Klein B.S."/>
            <person name="Cuomo C.A."/>
        </authorList>
    </citation>
    <scope>NUCLEOTIDE SEQUENCE [LARGE SCALE GENOMIC DNA]</scope>
    <source>
        <strain evidence="3">UAMH 3008</strain>
    </source>
</reference>
<feature type="compositionally biased region" description="Basic and acidic residues" evidence="1">
    <location>
        <begin position="67"/>
        <end position="85"/>
    </location>
</feature>
<dbReference type="VEuPathDB" id="FungiDB:EMCG_05829"/>
<organism evidence="2 3">
    <name type="scientific">[Emmonsia] crescens</name>
    <dbReference type="NCBI Taxonomy" id="73230"/>
    <lineage>
        <taxon>Eukaryota</taxon>
        <taxon>Fungi</taxon>
        <taxon>Dikarya</taxon>
        <taxon>Ascomycota</taxon>
        <taxon>Pezizomycotina</taxon>
        <taxon>Eurotiomycetes</taxon>
        <taxon>Eurotiomycetidae</taxon>
        <taxon>Onygenales</taxon>
        <taxon>Ajellomycetaceae</taxon>
        <taxon>Emergomyces</taxon>
    </lineage>
</organism>
<evidence type="ECO:0000313" key="2">
    <source>
        <dbReference type="EMBL" id="KKZ68543.1"/>
    </source>
</evidence>
<feature type="region of interest" description="Disordered" evidence="1">
    <location>
        <begin position="129"/>
        <end position="150"/>
    </location>
</feature>
<evidence type="ECO:0008006" key="4">
    <source>
        <dbReference type="Google" id="ProtNLM"/>
    </source>
</evidence>
<dbReference type="Proteomes" id="UP000034164">
    <property type="component" value="Unassembled WGS sequence"/>
</dbReference>
<dbReference type="EMBL" id="LCZI01000096">
    <property type="protein sequence ID" value="KKZ68543.1"/>
    <property type="molecule type" value="Genomic_DNA"/>
</dbReference>
<accession>A0A0G2ID85</accession>